<gene>
    <name evidence="2" type="ORF">DUNSADRAFT_4670</name>
</gene>
<evidence type="ECO:0000313" key="3">
    <source>
        <dbReference type="Proteomes" id="UP000815325"/>
    </source>
</evidence>
<dbReference type="EMBL" id="MU069624">
    <property type="protein sequence ID" value="KAF5837215.1"/>
    <property type="molecule type" value="Genomic_DNA"/>
</dbReference>
<sequence>MAALTARLFPQAHALFEWLERHAQIRLSILLTYLFSKSPLLMGLVRLIRNVTSVITQLLSPFLAWLSSAALPPLHALATSLATCLAHLCSPLVSGVAWLATHAYALLAYLLGPLLHAVLSVGSALWAGCLGLVQLAQALVSGPLHVVQQLWQGLLGPLLLLRQMGFTLLAGLNGPLLLLRTCGQLLGTGGWVLCLHMYGGLQGLVGGLFAAWGMLSAQLQLLASFLVALAKAASPWTRVLGSARPVAESVQQASPGTTHAGGALRASRSLVWWAGQEAWTVAQLVRVTLYRCMKSMQAVINCLVAVCLAVNRHRVSLLLQLRR</sequence>
<keyword evidence="1" id="KW-0812">Transmembrane</keyword>
<name>A0ABQ7GRK3_DUNSA</name>
<accession>A0ABQ7GRK3</accession>
<dbReference type="Proteomes" id="UP000815325">
    <property type="component" value="Unassembled WGS sequence"/>
</dbReference>
<proteinExistence type="predicted"/>
<comment type="caution">
    <text evidence="2">The sequence shown here is derived from an EMBL/GenBank/DDBJ whole genome shotgun (WGS) entry which is preliminary data.</text>
</comment>
<protein>
    <submittedName>
        <fullName evidence="2">Uncharacterized protein</fullName>
    </submittedName>
</protein>
<feature type="transmembrane region" description="Helical" evidence="1">
    <location>
        <begin position="51"/>
        <end position="71"/>
    </location>
</feature>
<keyword evidence="1" id="KW-1133">Transmembrane helix</keyword>
<evidence type="ECO:0000256" key="1">
    <source>
        <dbReference type="SAM" id="Phobius"/>
    </source>
</evidence>
<keyword evidence="3" id="KW-1185">Reference proteome</keyword>
<feature type="transmembrane region" description="Helical" evidence="1">
    <location>
        <begin position="77"/>
        <end position="99"/>
    </location>
</feature>
<reference evidence="2" key="1">
    <citation type="submission" date="2017-08" db="EMBL/GenBank/DDBJ databases">
        <authorList>
            <person name="Polle J.E."/>
            <person name="Barry K."/>
            <person name="Cushman J."/>
            <person name="Schmutz J."/>
            <person name="Tran D."/>
            <person name="Hathwaick L.T."/>
            <person name="Yim W.C."/>
            <person name="Jenkins J."/>
            <person name="Mckie-Krisberg Z.M."/>
            <person name="Prochnik S."/>
            <person name="Lindquist E."/>
            <person name="Dockter R.B."/>
            <person name="Adam C."/>
            <person name="Molina H."/>
            <person name="Bunkerborg J."/>
            <person name="Jin E."/>
            <person name="Buchheim M."/>
            <person name="Magnuson J."/>
        </authorList>
    </citation>
    <scope>NUCLEOTIDE SEQUENCE</scope>
    <source>
        <strain evidence="2">CCAP 19/18</strain>
    </source>
</reference>
<feature type="transmembrane region" description="Helical" evidence="1">
    <location>
        <begin position="106"/>
        <end position="133"/>
    </location>
</feature>
<evidence type="ECO:0000313" key="2">
    <source>
        <dbReference type="EMBL" id="KAF5837215.1"/>
    </source>
</evidence>
<organism evidence="2 3">
    <name type="scientific">Dunaliella salina</name>
    <name type="common">Green alga</name>
    <name type="synonym">Protococcus salinus</name>
    <dbReference type="NCBI Taxonomy" id="3046"/>
    <lineage>
        <taxon>Eukaryota</taxon>
        <taxon>Viridiplantae</taxon>
        <taxon>Chlorophyta</taxon>
        <taxon>core chlorophytes</taxon>
        <taxon>Chlorophyceae</taxon>
        <taxon>CS clade</taxon>
        <taxon>Chlamydomonadales</taxon>
        <taxon>Dunaliellaceae</taxon>
        <taxon>Dunaliella</taxon>
    </lineage>
</organism>
<keyword evidence="1" id="KW-0472">Membrane</keyword>